<comment type="caution">
    <text evidence="1">The sequence shown here is derived from an EMBL/GenBank/DDBJ whole genome shotgun (WGS) entry which is preliminary data.</text>
</comment>
<gene>
    <name evidence="1" type="ORF">D7V32_12220</name>
</gene>
<organism evidence="1 2">
    <name type="scientific">Acinetobacter tianfuensis</name>
    <dbReference type="NCBI Taxonomy" id="2419603"/>
    <lineage>
        <taxon>Bacteria</taxon>
        <taxon>Pseudomonadati</taxon>
        <taxon>Pseudomonadota</taxon>
        <taxon>Gammaproteobacteria</taxon>
        <taxon>Moraxellales</taxon>
        <taxon>Moraxellaceae</taxon>
        <taxon>Acinetobacter</taxon>
    </lineage>
</organism>
<accession>A0A3A8EP66</accession>
<evidence type="ECO:0000313" key="2">
    <source>
        <dbReference type="Proteomes" id="UP000282388"/>
    </source>
</evidence>
<dbReference type="OrthoDB" id="6697886at2"/>
<dbReference type="EMBL" id="RAXV01000027">
    <property type="protein sequence ID" value="RKG30183.1"/>
    <property type="molecule type" value="Genomic_DNA"/>
</dbReference>
<dbReference type="AlphaFoldDB" id="A0A3A8EP66"/>
<name>A0A3A8EP66_9GAMM</name>
<reference evidence="1 2" key="1">
    <citation type="submission" date="2018-09" db="EMBL/GenBank/DDBJ databases">
        <title>The draft genome of Acinetobacter spp. strains.</title>
        <authorList>
            <person name="Qin J."/>
            <person name="Feng Y."/>
            <person name="Zong Z."/>
        </authorList>
    </citation>
    <scope>NUCLEOTIDE SEQUENCE [LARGE SCALE GENOMIC DNA]</scope>
    <source>
        <strain evidence="1 2">WCHAc060012</strain>
    </source>
</reference>
<dbReference type="Proteomes" id="UP000282388">
    <property type="component" value="Unassembled WGS sequence"/>
</dbReference>
<evidence type="ECO:0000313" key="1">
    <source>
        <dbReference type="EMBL" id="RKG30183.1"/>
    </source>
</evidence>
<proteinExistence type="predicted"/>
<sequence>MQPLQISYRKACQMLDVSRDTLRVLILRDPTFPRPIKLGNTRQSPVFFSHSDLVEWHNKRKLPS</sequence>
<protein>
    <submittedName>
        <fullName evidence="1">Transcriptional regulator</fullName>
    </submittedName>
</protein>
<keyword evidence="2" id="KW-1185">Reference proteome</keyword>